<feature type="transmembrane region" description="Helical" evidence="1">
    <location>
        <begin position="75"/>
        <end position="97"/>
    </location>
</feature>
<dbReference type="PANTHER" id="PTHR38441">
    <property type="entry name" value="INTEGRAL MEMBRANE PROTEIN-RELATED"/>
    <property type="match status" value="1"/>
</dbReference>
<evidence type="ECO:0000313" key="3">
    <source>
        <dbReference type="Proteomes" id="UP000192872"/>
    </source>
</evidence>
<evidence type="ECO:0008006" key="4">
    <source>
        <dbReference type="Google" id="ProtNLM"/>
    </source>
</evidence>
<evidence type="ECO:0000256" key="1">
    <source>
        <dbReference type="SAM" id="Phobius"/>
    </source>
</evidence>
<gene>
    <name evidence="2" type="ORF">A4S15_07400</name>
</gene>
<proteinExistence type="predicted"/>
<dbReference type="Proteomes" id="UP000192872">
    <property type="component" value="Unassembled WGS sequence"/>
</dbReference>
<dbReference type="InterPro" id="IPR007436">
    <property type="entry name" value="DUF485"/>
</dbReference>
<keyword evidence="1" id="KW-0472">Membrane</keyword>
<feature type="transmembrane region" description="Helical" evidence="1">
    <location>
        <begin position="41"/>
        <end position="63"/>
    </location>
</feature>
<dbReference type="Pfam" id="PF04341">
    <property type="entry name" value="DUF485"/>
    <property type="match status" value="1"/>
</dbReference>
<reference evidence="2 3" key="1">
    <citation type="journal article" date="2017" name="Water Res.">
        <title>Comammox in drinking water systems.</title>
        <authorList>
            <person name="Wang Y."/>
            <person name="Ma L."/>
            <person name="Mao Y."/>
            <person name="Jiang X."/>
            <person name="Xia Y."/>
            <person name="Yu K."/>
            <person name="Li B."/>
            <person name="Zhang T."/>
        </authorList>
    </citation>
    <scope>NUCLEOTIDE SEQUENCE [LARGE SCALE GENOMIC DNA]</scope>
    <source>
        <strain evidence="2">SG_bin8</strain>
    </source>
</reference>
<comment type="caution">
    <text evidence="2">The sequence shown here is derived from an EMBL/GenBank/DDBJ whole genome shotgun (WGS) entry which is preliminary data.</text>
</comment>
<name>A0A1W9HZN0_9HYPH</name>
<dbReference type="RefSeq" id="WP_376800417.1">
    <property type="nucleotide sequence ID" value="NZ_DBNB01000037.1"/>
</dbReference>
<organism evidence="2 3">
    <name type="scientific">Candidatus Raskinella chloraquaticus</name>
    <dbReference type="NCBI Taxonomy" id="1951219"/>
    <lineage>
        <taxon>Bacteria</taxon>
        <taxon>Pseudomonadati</taxon>
        <taxon>Pseudomonadota</taxon>
        <taxon>Alphaproteobacteria</taxon>
        <taxon>Hyphomicrobiales</taxon>
        <taxon>Phreatobacteraceae</taxon>
        <taxon>Candidatus Raskinella</taxon>
    </lineage>
</organism>
<keyword evidence="1" id="KW-1133">Transmembrane helix</keyword>
<sequence>MEKEKMAEPVKMSADSNIPGAWIKGVESMEFKTLIATRTKFIYFMLFIFCVGFVGLSLLLSFQRSLMGLKVFGPLNLGFVLIIANYIMAWAIAIIYARVSERDHDPLIAAVIAQARKAGGKS</sequence>
<dbReference type="EMBL" id="LWDL01000012">
    <property type="protein sequence ID" value="OQW52644.1"/>
    <property type="molecule type" value="Genomic_DNA"/>
</dbReference>
<dbReference type="PANTHER" id="PTHR38441:SF1">
    <property type="entry name" value="MEMBRANE PROTEIN"/>
    <property type="match status" value="1"/>
</dbReference>
<dbReference type="STRING" id="1827387.A4S15_07400"/>
<protein>
    <recommendedName>
        <fullName evidence="4">DUF485 domain-containing protein</fullName>
    </recommendedName>
</protein>
<evidence type="ECO:0000313" key="2">
    <source>
        <dbReference type="EMBL" id="OQW52644.1"/>
    </source>
</evidence>
<accession>A0A1W9HZN0</accession>
<dbReference type="AlphaFoldDB" id="A0A1W9HZN0"/>
<keyword evidence="1" id="KW-0812">Transmembrane</keyword>